<keyword evidence="3" id="KW-1185">Reference proteome</keyword>
<keyword evidence="1" id="KW-0732">Signal</keyword>
<protein>
    <recommendedName>
        <fullName evidence="4">Lipoprotein</fullName>
    </recommendedName>
</protein>
<dbReference type="AlphaFoldDB" id="A0A062UL11"/>
<feature type="signal peptide" evidence="1">
    <location>
        <begin position="1"/>
        <end position="18"/>
    </location>
</feature>
<accession>A0A062UL11</accession>
<dbReference type="eggNOG" id="ENOG5033GQY">
    <property type="taxonomic scope" value="Bacteria"/>
</dbReference>
<evidence type="ECO:0000256" key="1">
    <source>
        <dbReference type="SAM" id="SignalP"/>
    </source>
</evidence>
<sequence>MRPLLYTLAAPIFLAACASTPAGEQTPRGVAKYADDPRLGEQVDRICFASSIDNFGNNTRDTLTVREGRDHYLIEVMGACTNLDDAMRVGLVSTGSCLRDMDSIIVSTQIMDSPSDSPFDTQRCVVKSIHKWNPDAEESSTEPQED</sequence>
<evidence type="ECO:0000313" key="3">
    <source>
        <dbReference type="Proteomes" id="UP000027037"/>
    </source>
</evidence>
<dbReference type="PATRIC" id="fig|1280946.3.peg.110"/>
<dbReference type="Proteomes" id="UP000027037">
    <property type="component" value="Unassembled WGS sequence"/>
</dbReference>
<organism evidence="2 3">
    <name type="scientific">Hyphomonas beringensis</name>
    <dbReference type="NCBI Taxonomy" id="1280946"/>
    <lineage>
        <taxon>Bacteria</taxon>
        <taxon>Pseudomonadati</taxon>
        <taxon>Pseudomonadota</taxon>
        <taxon>Alphaproteobacteria</taxon>
        <taxon>Hyphomonadales</taxon>
        <taxon>Hyphomonadaceae</taxon>
        <taxon>Hyphomonas</taxon>
    </lineage>
</organism>
<name>A0A062UL11_9PROT</name>
<dbReference type="EMBL" id="AWFF01000001">
    <property type="protein sequence ID" value="KCZ57249.1"/>
    <property type="molecule type" value="Genomic_DNA"/>
</dbReference>
<proteinExistence type="predicted"/>
<evidence type="ECO:0008006" key="4">
    <source>
        <dbReference type="Google" id="ProtNLM"/>
    </source>
</evidence>
<gene>
    <name evidence="2" type="ORF">HY29_00565</name>
</gene>
<dbReference type="PROSITE" id="PS51257">
    <property type="entry name" value="PROKAR_LIPOPROTEIN"/>
    <property type="match status" value="1"/>
</dbReference>
<dbReference type="InterPro" id="IPR045500">
    <property type="entry name" value="DUF6491"/>
</dbReference>
<dbReference type="RefSeq" id="WP_034789782.1">
    <property type="nucleotide sequence ID" value="NZ_AWFF01000001.1"/>
</dbReference>
<dbReference type="Pfam" id="PF20101">
    <property type="entry name" value="DUF6491"/>
    <property type="match status" value="1"/>
</dbReference>
<dbReference type="STRING" id="1280946.HY29_00565"/>
<reference evidence="2 3" key="1">
    <citation type="journal article" date="2014" name="Antonie Van Leeuwenhoek">
        <title>Hyphomonas beringensis sp. nov. and Hyphomonas chukchiensis sp. nov., isolated from surface seawater of the Bering Sea and Chukchi Sea.</title>
        <authorList>
            <person name="Li C."/>
            <person name="Lai Q."/>
            <person name="Li G."/>
            <person name="Dong C."/>
            <person name="Wang J."/>
            <person name="Liao Y."/>
            <person name="Shao Z."/>
        </authorList>
    </citation>
    <scope>NUCLEOTIDE SEQUENCE [LARGE SCALE GENOMIC DNA]</scope>
    <source>
        <strain evidence="2 3">25B14_1</strain>
    </source>
</reference>
<dbReference type="OrthoDB" id="6400990at2"/>
<comment type="caution">
    <text evidence="2">The sequence shown here is derived from an EMBL/GenBank/DDBJ whole genome shotgun (WGS) entry which is preliminary data.</text>
</comment>
<feature type="chain" id="PRO_5001619400" description="Lipoprotein" evidence="1">
    <location>
        <begin position="19"/>
        <end position="146"/>
    </location>
</feature>
<evidence type="ECO:0000313" key="2">
    <source>
        <dbReference type="EMBL" id="KCZ57249.1"/>
    </source>
</evidence>